<feature type="compositionally biased region" description="Basic and acidic residues" evidence="1">
    <location>
        <begin position="80"/>
        <end position="89"/>
    </location>
</feature>
<reference evidence="3" key="1">
    <citation type="journal article" date="2023" name="bioRxiv">
        <title>Complete genome of the Medicago anthracnose fungus, Colletotrichum destructivum, reveals a mini-chromosome-like region within a core chromosome.</title>
        <authorList>
            <person name="Lapalu N."/>
            <person name="Simon A."/>
            <person name="Lu A."/>
            <person name="Plaumann P.-L."/>
            <person name="Amselem J."/>
            <person name="Pigne S."/>
            <person name="Auger A."/>
            <person name="Koch C."/>
            <person name="Dallery J.-F."/>
            <person name="O'Connell R.J."/>
        </authorList>
    </citation>
    <scope>NUCLEOTIDE SEQUENCE [LARGE SCALE GENOMIC DNA]</scope>
    <source>
        <strain evidence="3">CBS 520.97</strain>
    </source>
</reference>
<dbReference type="Proteomes" id="UP001322277">
    <property type="component" value="Chromosome 1"/>
</dbReference>
<proteinExistence type="predicted"/>
<feature type="compositionally biased region" description="Basic residues" evidence="1">
    <location>
        <begin position="69"/>
        <end position="79"/>
    </location>
</feature>
<evidence type="ECO:0000313" key="2">
    <source>
        <dbReference type="EMBL" id="WQF76129.1"/>
    </source>
</evidence>
<name>A0AAX4HYE6_9PEZI</name>
<protein>
    <submittedName>
        <fullName evidence="2">Uncharacterized protein</fullName>
    </submittedName>
</protein>
<evidence type="ECO:0000256" key="1">
    <source>
        <dbReference type="SAM" id="MobiDB-lite"/>
    </source>
</evidence>
<dbReference type="EMBL" id="CP137305">
    <property type="protein sequence ID" value="WQF76129.1"/>
    <property type="molecule type" value="Genomic_DNA"/>
</dbReference>
<evidence type="ECO:0000313" key="3">
    <source>
        <dbReference type="Proteomes" id="UP001322277"/>
    </source>
</evidence>
<dbReference type="AlphaFoldDB" id="A0AAX4HYE6"/>
<dbReference type="KEGG" id="cdet:87937646"/>
<feature type="compositionally biased region" description="Polar residues" evidence="1">
    <location>
        <begin position="1"/>
        <end position="16"/>
    </location>
</feature>
<keyword evidence="3" id="KW-1185">Reference proteome</keyword>
<sequence length="216" mass="24129">MYGSTQARARTSHLCQSSSPTSALLSHSGCLLEIRPSGLLRPSLDFLGPPSKRPLSRAHNFSLLTQLHSRSKATTRRGTIRGEETKVEEASLDLNRPVDRPSAEPPRHVPTLAVQYHHHYHHPPPTIYYRLAQLGATTYTRPQTHPCRIAAPPQNNIISRPEACLCDSLITCLPVYHRQTKPKHTTTATSTNSYTLTIVLRRVKCSALVVEPDQHR</sequence>
<dbReference type="RefSeq" id="XP_062773353.1">
    <property type="nucleotide sequence ID" value="XM_062917302.1"/>
</dbReference>
<organism evidence="2 3">
    <name type="scientific">Colletotrichum destructivum</name>
    <dbReference type="NCBI Taxonomy" id="34406"/>
    <lineage>
        <taxon>Eukaryota</taxon>
        <taxon>Fungi</taxon>
        <taxon>Dikarya</taxon>
        <taxon>Ascomycota</taxon>
        <taxon>Pezizomycotina</taxon>
        <taxon>Sordariomycetes</taxon>
        <taxon>Hypocreomycetidae</taxon>
        <taxon>Glomerellales</taxon>
        <taxon>Glomerellaceae</taxon>
        <taxon>Colletotrichum</taxon>
        <taxon>Colletotrichum destructivum species complex</taxon>
    </lineage>
</organism>
<feature type="region of interest" description="Disordered" evidence="1">
    <location>
        <begin position="1"/>
        <end position="22"/>
    </location>
</feature>
<dbReference type="GeneID" id="87937646"/>
<gene>
    <name evidence="2" type="ORF">CDEST_01143</name>
</gene>
<accession>A0AAX4HYE6</accession>
<feature type="region of interest" description="Disordered" evidence="1">
    <location>
        <begin position="69"/>
        <end position="91"/>
    </location>
</feature>